<dbReference type="PANTHER" id="PTHR43433">
    <property type="entry name" value="HYDROLASE, ALPHA/BETA FOLD FAMILY PROTEIN"/>
    <property type="match status" value="1"/>
</dbReference>
<proteinExistence type="predicted"/>
<sequence length="292" mass="32506">MPEYSDELFVTLPNRVRICYQTIGNPSDPGVMLVSGQGCSMYDWYEECLELFTPPSDPHFLVRYDHRDTGRSTEFPVPASYTLLDMASDIEGLIRHLNVGPMHVVGGSLGGPMAWTVAARSPELVRTLTLVMTSPGVSPDLPMAQANLDANLGFLPFAGMDQRQAFIDVGARLIDFRSSQPLPPEERKRAIERLKFNVNREAKHGTLYSKGPNHGAASSEGWPSHLLANIQCPTTVIQAGKDQFFGPEHGEALAKQIPVDVDYVLWDDVGHEFPERVWSRFAEVLLRTWKKA</sequence>
<dbReference type="EMBL" id="JAPDFR010000007">
    <property type="protein sequence ID" value="KAK0385011.1"/>
    <property type="molecule type" value="Genomic_DNA"/>
</dbReference>
<dbReference type="InterPro" id="IPR000073">
    <property type="entry name" value="AB_hydrolase_1"/>
</dbReference>
<gene>
    <name evidence="2" type="ORF">NLU13_7489</name>
</gene>
<comment type="caution">
    <text evidence="2">The sequence shown here is derived from an EMBL/GenBank/DDBJ whole genome shotgun (WGS) entry which is preliminary data.</text>
</comment>
<evidence type="ECO:0000313" key="2">
    <source>
        <dbReference type="EMBL" id="KAK0385011.1"/>
    </source>
</evidence>
<dbReference type="PANTHER" id="PTHR43433:SF5">
    <property type="entry name" value="AB HYDROLASE-1 DOMAIN-CONTAINING PROTEIN"/>
    <property type="match status" value="1"/>
</dbReference>
<reference evidence="2" key="1">
    <citation type="submission" date="2022-10" db="EMBL/GenBank/DDBJ databases">
        <title>Determination and structural analysis of whole genome sequence of Sarocladium strictum F4-1.</title>
        <authorList>
            <person name="Hu L."/>
            <person name="Jiang Y."/>
        </authorList>
    </citation>
    <scope>NUCLEOTIDE SEQUENCE</scope>
    <source>
        <strain evidence="2">F4-1</strain>
    </source>
</reference>
<evidence type="ECO:0000259" key="1">
    <source>
        <dbReference type="Pfam" id="PF00561"/>
    </source>
</evidence>
<protein>
    <recommendedName>
        <fullName evidence="1">AB hydrolase-1 domain-containing protein</fullName>
    </recommendedName>
</protein>
<dbReference type="Gene3D" id="3.40.50.1820">
    <property type="entry name" value="alpha/beta hydrolase"/>
    <property type="match status" value="1"/>
</dbReference>
<name>A0AA39GD74_SARSR</name>
<evidence type="ECO:0000313" key="3">
    <source>
        <dbReference type="Proteomes" id="UP001175261"/>
    </source>
</evidence>
<dbReference type="InterPro" id="IPR029058">
    <property type="entry name" value="AB_hydrolase_fold"/>
</dbReference>
<dbReference type="GO" id="GO:0004806">
    <property type="term" value="F:triacylglycerol lipase activity"/>
    <property type="evidence" value="ECO:0007669"/>
    <property type="project" value="TreeGrafter"/>
</dbReference>
<keyword evidence="3" id="KW-1185">Reference proteome</keyword>
<dbReference type="AlphaFoldDB" id="A0AA39GD74"/>
<dbReference type="InterPro" id="IPR050471">
    <property type="entry name" value="AB_hydrolase"/>
</dbReference>
<dbReference type="Pfam" id="PF00561">
    <property type="entry name" value="Abhydrolase_1"/>
    <property type="match status" value="1"/>
</dbReference>
<accession>A0AA39GD74</accession>
<organism evidence="2 3">
    <name type="scientific">Sarocladium strictum</name>
    <name type="common">Black bundle disease fungus</name>
    <name type="synonym">Acremonium strictum</name>
    <dbReference type="NCBI Taxonomy" id="5046"/>
    <lineage>
        <taxon>Eukaryota</taxon>
        <taxon>Fungi</taxon>
        <taxon>Dikarya</taxon>
        <taxon>Ascomycota</taxon>
        <taxon>Pezizomycotina</taxon>
        <taxon>Sordariomycetes</taxon>
        <taxon>Hypocreomycetidae</taxon>
        <taxon>Hypocreales</taxon>
        <taxon>Sarocladiaceae</taxon>
        <taxon>Sarocladium</taxon>
    </lineage>
</organism>
<dbReference type="GO" id="GO:0046503">
    <property type="term" value="P:glycerolipid catabolic process"/>
    <property type="evidence" value="ECO:0007669"/>
    <property type="project" value="TreeGrafter"/>
</dbReference>
<dbReference type="Proteomes" id="UP001175261">
    <property type="component" value="Unassembled WGS sequence"/>
</dbReference>
<feature type="domain" description="AB hydrolase-1" evidence="1">
    <location>
        <begin position="31"/>
        <end position="272"/>
    </location>
</feature>
<dbReference type="SUPFAM" id="SSF53474">
    <property type="entry name" value="alpha/beta-Hydrolases"/>
    <property type="match status" value="1"/>
</dbReference>